<protein>
    <submittedName>
        <fullName evidence="1">Uncharacterized protein</fullName>
    </submittedName>
</protein>
<name>A0A4Y2SIN2_ARAVE</name>
<accession>A0A4Y2SIN2</accession>
<dbReference type="EMBL" id="BGPR01021940">
    <property type="protein sequence ID" value="GBN87741.1"/>
    <property type="molecule type" value="Genomic_DNA"/>
</dbReference>
<organism evidence="1 2">
    <name type="scientific">Araneus ventricosus</name>
    <name type="common">Orbweaver spider</name>
    <name type="synonym">Epeira ventricosa</name>
    <dbReference type="NCBI Taxonomy" id="182803"/>
    <lineage>
        <taxon>Eukaryota</taxon>
        <taxon>Metazoa</taxon>
        <taxon>Ecdysozoa</taxon>
        <taxon>Arthropoda</taxon>
        <taxon>Chelicerata</taxon>
        <taxon>Arachnida</taxon>
        <taxon>Araneae</taxon>
        <taxon>Araneomorphae</taxon>
        <taxon>Entelegynae</taxon>
        <taxon>Araneoidea</taxon>
        <taxon>Araneidae</taxon>
        <taxon>Araneus</taxon>
    </lineage>
</organism>
<gene>
    <name evidence="1" type="ORF">AVEN_240986_1</name>
</gene>
<dbReference type="Proteomes" id="UP000499080">
    <property type="component" value="Unassembled WGS sequence"/>
</dbReference>
<comment type="caution">
    <text evidence="1">The sequence shown here is derived from an EMBL/GenBank/DDBJ whole genome shotgun (WGS) entry which is preliminary data.</text>
</comment>
<proteinExistence type="predicted"/>
<keyword evidence="2" id="KW-1185">Reference proteome</keyword>
<reference evidence="1 2" key="1">
    <citation type="journal article" date="2019" name="Sci. Rep.">
        <title>Orb-weaving spider Araneus ventricosus genome elucidates the spidroin gene catalogue.</title>
        <authorList>
            <person name="Kono N."/>
            <person name="Nakamura H."/>
            <person name="Ohtoshi R."/>
            <person name="Moran D.A.P."/>
            <person name="Shinohara A."/>
            <person name="Yoshida Y."/>
            <person name="Fujiwara M."/>
            <person name="Mori M."/>
            <person name="Tomita M."/>
            <person name="Arakawa K."/>
        </authorList>
    </citation>
    <scope>NUCLEOTIDE SEQUENCE [LARGE SCALE GENOMIC DNA]</scope>
</reference>
<dbReference type="AlphaFoldDB" id="A0A4Y2SIN2"/>
<sequence>MDGEIWNLLKSFDTPWCLERHSSLSQLHLPAFESFKQLLHEGSKSQDTPLSFLQQDIWALESPDKKNPRSRFDERLTGFFSFCVVPYLLSSNLYLET</sequence>
<evidence type="ECO:0000313" key="2">
    <source>
        <dbReference type="Proteomes" id="UP000499080"/>
    </source>
</evidence>
<evidence type="ECO:0000313" key="1">
    <source>
        <dbReference type="EMBL" id="GBN87741.1"/>
    </source>
</evidence>